<evidence type="ECO:0000256" key="2">
    <source>
        <dbReference type="ARBA" id="ARBA00022771"/>
    </source>
</evidence>
<protein>
    <recommendedName>
        <fullName evidence="6">DNL-type domain-containing protein</fullName>
    </recommendedName>
</protein>
<feature type="domain" description="DNL-type" evidence="6">
    <location>
        <begin position="105"/>
        <end position="197"/>
    </location>
</feature>
<name>A0ABP0GGC5_CLALP</name>
<evidence type="ECO:0000256" key="4">
    <source>
        <dbReference type="PROSITE-ProRule" id="PRU00834"/>
    </source>
</evidence>
<keyword evidence="3" id="KW-0862">Zinc</keyword>
<feature type="compositionally biased region" description="Polar residues" evidence="5">
    <location>
        <begin position="73"/>
        <end position="83"/>
    </location>
</feature>
<dbReference type="PANTHER" id="PTHR20922">
    <property type="entry name" value="DNL-TYPE ZINC FINGER PROTEIN"/>
    <property type="match status" value="1"/>
</dbReference>
<evidence type="ECO:0000259" key="6">
    <source>
        <dbReference type="PROSITE" id="PS51501"/>
    </source>
</evidence>
<gene>
    <name evidence="7" type="ORF">CVLEPA_LOCUS23398</name>
</gene>
<accession>A0ABP0GGC5</accession>
<keyword evidence="1" id="KW-0479">Metal-binding</keyword>
<evidence type="ECO:0000313" key="7">
    <source>
        <dbReference type="EMBL" id="CAK8690836.1"/>
    </source>
</evidence>
<dbReference type="EMBL" id="CAWYQH010000119">
    <property type="protein sequence ID" value="CAK8690836.1"/>
    <property type="molecule type" value="Genomic_DNA"/>
</dbReference>
<evidence type="ECO:0000256" key="1">
    <source>
        <dbReference type="ARBA" id="ARBA00022723"/>
    </source>
</evidence>
<feature type="region of interest" description="Disordered" evidence="5">
    <location>
        <begin position="73"/>
        <end position="102"/>
    </location>
</feature>
<proteinExistence type="predicted"/>
<dbReference type="Pfam" id="PF05180">
    <property type="entry name" value="zf-DNL"/>
    <property type="match status" value="1"/>
</dbReference>
<dbReference type="InterPro" id="IPR024158">
    <property type="entry name" value="Mt_import_TIM15"/>
</dbReference>
<sequence>MYKIILPFRQFVNMLMPVCEWCPVLSQYALFMPPRRLIHMHATRSYYSLRYSDDVSSCAIRLTDNRKNFCTKSNHNSTKAQAETSDHQEASDKKNKRNTGQMKLPESTHYQLVYTCTVCNERSAKHVSKKAYHHGVVIVQCPGCKNHHIIADNLGWFSDLEGKRNIEEILAEKGEKVVRITTASNDVVIEPKDGKSP</sequence>
<reference evidence="7 8" key="1">
    <citation type="submission" date="2024-02" db="EMBL/GenBank/DDBJ databases">
        <authorList>
            <person name="Daric V."/>
            <person name="Darras S."/>
        </authorList>
    </citation>
    <scope>NUCLEOTIDE SEQUENCE [LARGE SCALE GENOMIC DNA]</scope>
</reference>
<evidence type="ECO:0000256" key="5">
    <source>
        <dbReference type="SAM" id="MobiDB-lite"/>
    </source>
</evidence>
<feature type="compositionally biased region" description="Basic and acidic residues" evidence="5">
    <location>
        <begin position="84"/>
        <end position="93"/>
    </location>
</feature>
<evidence type="ECO:0000256" key="3">
    <source>
        <dbReference type="ARBA" id="ARBA00022833"/>
    </source>
</evidence>
<dbReference type="PANTHER" id="PTHR20922:SF13">
    <property type="entry name" value="DNL-TYPE ZINC FINGER PROTEIN"/>
    <property type="match status" value="1"/>
</dbReference>
<comment type="caution">
    <text evidence="7">The sequence shown here is derived from an EMBL/GenBank/DDBJ whole genome shotgun (WGS) entry which is preliminary data.</text>
</comment>
<dbReference type="PROSITE" id="PS51501">
    <property type="entry name" value="ZF_DNL"/>
    <property type="match status" value="1"/>
</dbReference>
<evidence type="ECO:0000313" key="8">
    <source>
        <dbReference type="Proteomes" id="UP001642483"/>
    </source>
</evidence>
<dbReference type="InterPro" id="IPR007853">
    <property type="entry name" value="Znf_DNL-typ"/>
</dbReference>
<dbReference type="Proteomes" id="UP001642483">
    <property type="component" value="Unassembled WGS sequence"/>
</dbReference>
<organism evidence="7 8">
    <name type="scientific">Clavelina lepadiformis</name>
    <name type="common">Light-bulb sea squirt</name>
    <name type="synonym">Ascidia lepadiformis</name>
    <dbReference type="NCBI Taxonomy" id="159417"/>
    <lineage>
        <taxon>Eukaryota</taxon>
        <taxon>Metazoa</taxon>
        <taxon>Chordata</taxon>
        <taxon>Tunicata</taxon>
        <taxon>Ascidiacea</taxon>
        <taxon>Aplousobranchia</taxon>
        <taxon>Clavelinidae</taxon>
        <taxon>Clavelina</taxon>
    </lineage>
</organism>
<keyword evidence="2 4" id="KW-0863">Zinc-finger</keyword>
<keyword evidence="8" id="KW-1185">Reference proteome</keyword>